<keyword evidence="1" id="KW-0812">Transmembrane</keyword>
<dbReference type="SUPFAM" id="SSF53474">
    <property type="entry name" value="alpha/beta-Hydrolases"/>
    <property type="match status" value="1"/>
</dbReference>
<evidence type="ECO:0000313" key="3">
    <source>
        <dbReference type="Proteomes" id="UP000807469"/>
    </source>
</evidence>
<evidence type="ECO:0000313" key="2">
    <source>
        <dbReference type="EMBL" id="KAF9485285.1"/>
    </source>
</evidence>
<evidence type="ECO:0000256" key="1">
    <source>
        <dbReference type="SAM" id="Phobius"/>
    </source>
</evidence>
<dbReference type="InterPro" id="IPR029058">
    <property type="entry name" value="AB_hydrolase_fold"/>
</dbReference>
<dbReference type="Proteomes" id="UP000807469">
    <property type="component" value="Unassembled WGS sequence"/>
</dbReference>
<comment type="caution">
    <text evidence="2">The sequence shown here is derived from an EMBL/GenBank/DDBJ whole genome shotgun (WGS) entry which is preliminary data.</text>
</comment>
<gene>
    <name evidence="2" type="ORF">BDN70DRAFT_871298</name>
</gene>
<dbReference type="PANTHER" id="PTHR37471:SF1">
    <property type="entry name" value="AB HYDROLASE-1 DOMAIN-CONTAINING PROTEIN"/>
    <property type="match status" value="1"/>
</dbReference>
<name>A0A9P5ZE31_9AGAR</name>
<keyword evidence="3" id="KW-1185">Reference proteome</keyword>
<reference evidence="2" key="1">
    <citation type="submission" date="2020-11" db="EMBL/GenBank/DDBJ databases">
        <authorList>
            <consortium name="DOE Joint Genome Institute"/>
            <person name="Ahrendt S."/>
            <person name="Riley R."/>
            <person name="Andreopoulos W."/>
            <person name="Labutti K."/>
            <person name="Pangilinan J."/>
            <person name="Ruiz-Duenas F.J."/>
            <person name="Barrasa J.M."/>
            <person name="Sanchez-Garcia M."/>
            <person name="Camarero S."/>
            <person name="Miyauchi S."/>
            <person name="Serrano A."/>
            <person name="Linde D."/>
            <person name="Babiker R."/>
            <person name="Drula E."/>
            <person name="Ayuso-Fernandez I."/>
            <person name="Pacheco R."/>
            <person name="Padilla G."/>
            <person name="Ferreira P."/>
            <person name="Barriuso J."/>
            <person name="Kellner H."/>
            <person name="Castanera R."/>
            <person name="Alfaro M."/>
            <person name="Ramirez L."/>
            <person name="Pisabarro A.G."/>
            <person name="Kuo A."/>
            <person name="Tritt A."/>
            <person name="Lipzen A."/>
            <person name="He G."/>
            <person name="Yan M."/>
            <person name="Ng V."/>
            <person name="Cullen D."/>
            <person name="Martin F."/>
            <person name="Rosso M.-N."/>
            <person name="Henrissat B."/>
            <person name="Hibbett D."/>
            <person name="Martinez A.T."/>
            <person name="Grigoriev I.V."/>
        </authorList>
    </citation>
    <scope>NUCLEOTIDE SEQUENCE</scope>
    <source>
        <strain evidence="2">CIRM-BRFM 674</strain>
    </source>
</reference>
<dbReference type="AlphaFoldDB" id="A0A9P5ZE31"/>
<accession>A0A9P5ZE31</accession>
<dbReference type="OrthoDB" id="6431331at2759"/>
<dbReference type="Gene3D" id="3.40.50.1820">
    <property type="entry name" value="alpha/beta hydrolase"/>
    <property type="match status" value="1"/>
</dbReference>
<dbReference type="EMBL" id="MU155136">
    <property type="protein sequence ID" value="KAF9485285.1"/>
    <property type="molecule type" value="Genomic_DNA"/>
</dbReference>
<organism evidence="2 3">
    <name type="scientific">Pholiota conissans</name>
    <dbReference type="NCBI Taxonomy" id="109636"/>
    <lineage>
        <taxon>Eukaryota</taxon>
        <taxon>Fungi</taxon>
        <taxon>Dikarya</taxon>
        <taxon>Basidiomycota</taxon>
        <taxon>Agaricomycotina</taxon>
        <taxon>Agaricomycetes</taxon>
        <taxon>Agaricomycetidae</taxon>
        <taxon>Agaricales</taxon>
        <taxon>Agaricineae</taxon>
        <taxon>Strophariaceae</taxon>
        <taxon>Pholiota</taxon>
    </lineage>
</organism>
<keyword evidence="1" id="KW-1133">Transmembrane helix</keyword>
<dbReference type="PANTHER" id="PTHR37471">
    <property type="entry name" value="UNNAMED PRODUCT"/>
    <property type="match status" value="1"/>
</dbReference>
<sequence length="541" mass="62578">MSVLDISEHPPPQRSRTWSFYLVLLFAVLPLWLSVPVAWYFTFYFIYTAQWSTYSAPWSTLFLFSCCEVIFSVYHCYLAHRVSATIPPTSGDPEDIQIAYMRLLKAGLANLPSDRGDIETIVVDRPGSPAETIVQLDRHDPRAIEFRHSLRTWFCKVPFSSITRHHIEKWLYWAMYNTALPPVDQVPETHKKAMDEALILLQKRIGCKIPEGSNDHVRPILLTVDKTNIFWRPFAFYSFIHVINWCLSKLFKTLYDVQYGYSNGVEYLVRIPAHWDRDISPRPIVFLHGLGLGLFQYHQVIASLINNFPDRPILIPLQPQISQDVFHPRFLKPPSRHEMADQLAGLLKALAWVNVDEKTFSSKVYDSEEQEVEESLVEIPERGVTMLSHSNGSYTHAWMLKGHPELIGRSCFVDPVTFCSWEGDVCYNFFYRPCMTGMELLVRYFVGSELGVANLLQRHFCWTSNSLWFEEIPNARDPHRSLFLLGGKDDIVHAERVKLYLASHGVRKNLWYDPEGRHGQALIPGGPGLREVLRWLSEDEF</sequence>
<keyword evidence="1" id="KW-0472">Membrane</keyword>
<feature type="transmembrane region" description="Helical" evidence="1">
    <location>
        <begin position="20"/>
        <end position="46"/>
    </location>
</feature>
<protein>
    <submittedName>
        <fullName evidence="2">Uncharacterized protein</fullName>
    </submittedName>
</protein>
<proteinExistence type="predicted"/>